<dbReference type="Gene3D" id="3.90.1180.10">
    <property type="entry name" value="Ribosomal protein L13"/>
    <property type="match status" value="1"/>
</dbReference>
<evidence type="ECO:0000256" key="4">
    <source>
        <dbReference type="ARBA" id="ARBA00068945"/>
    </source>
</evidence>
<dbReference type="CDD" id="cd00392">
    <property type="entry name" value="Ribosomal_L13"/>
    <property type="match status" value="1"/>
</dbReference>
<dbReference type="InterPro" id="IPR023563">
    <property type="entry name" value="Ribosomal_uL13_CS"/>
</dbReference>
<protein>
    <recommendedName>
        <fullName evidence="4">Large ribosomal subunit protein uL13c</fullName>
    </recommendedName>
    <alternativeName>
        <fullName evidence="5">50S ribosomal protein L13, chloroplastic</fullName>
    </alternativeName>
</protein>
<dbReference type="NCBIfam" id="TIGR01066">
    <property type="entry name" value="rplM_bact"/>
    <property type="match status" value="1"/>
</dbReference>
<evidence type="ECO:0000256" key="3">
    <source>
        <dbReference type="ARBA" id="ARBA00023274"/>
    </source>
</evidence>
<feature type="region of interest" description="Disordered" evidence="7">
    <location>
        <begin position="131"/>
        <end position="157"/>
    </location>
</feature>
<dbReference type="PIRSF" id="PIRSF002181">
    <property type="entry name" value="Ribosomal_L13"/>
    <property type="match status" value="1"/>
</dbReference>
<evidence type="ECO:0000256" key="1">
    <source>
        <dbReference type="ARBA" id="ARBA00006227"/>
    </source>
</evidence>
<dbReference type="InterPro" id="IPR036899">
    <property type="entry name" value="Ribosomal_uL13_sf"/>
</dbReference>
<evidence type="ECO:0000256" key="6">
    <source>
        <dbReference type="RuleBase" id="RU003877"/>
    </source>
</evidence>
<dbReference type="GO" id="GO:0003735">
    <property type="term" value="F:structural constituent of ribosome"/>
    <property type="evidence" value="ECO:0007669"/>
    <property type="project" value="InterPro"/>
</dbReference>
<dbReference type="EMBL" id="CASHTH010000353">
    <property type="protein sequence ID" value="CAI7998700.1"/>
    <property type="molecule type" value="Genomic_DNA"/>
</dbReference>
<organism evidence="8 9">
    <name type="scientific">Geodia barretti</name>
    <name type="common">Barrett's horny sponge</name>
    <dbReference type="NCBI Taxonomy" id="519541"/>
    <lineage>
        <taxon>Eukaryota</taxon>
        <taxon>Metazoa</taxon>
        <taxon>Porifera</taxon>
        <taxon>Demospongiae</taxon>
        <taxon>Heteroscleromorpha</taxon>
        <taxon>Tetractinellida</taxon>
        <taxon>Astrophorina</taxon>
        <taxon>Geodiidae</taxon>
        <taxon>Geodia</taxon>
    </lineage>
</organism>
<name>A0AA35QZU6_GEOBA</name>
<comment type="similarity">
    <text evidence="1 6">Belongs to the universal ribosomal protein uL13 family.</text>
</comment>
<sequence>MPTKLKHYNPSASDLKNRWRVFDAEGRVLGRLASEIAMVLMGKHKADFVPHLPSGDFVIVVNASKIEVTGKKSEQKIYKRHSQYPGNLKQIPYSRMMERTPERIIELAVRGMLPKNKLGRRMLTRLKVYEGPEHPHTAQVIGSERAETRDRDEENED</sequence>
<dbReference type="FunFam" id="3.90.1180.10:FF:000001">
    <property type="entry name" value="50S ribosomal protein L13"/>
    <property type="match status" value="1"/>
</dbReference>
<dbReference type="Pfam" id="PF00572">
    <property type="entry name" value="Ribosomal_L13"/>
    <property type="match status" value="1"/>
</dbReference>
<dbReference type="GO" id="GO:0003729">
    <property type="term" value="F:mRNA binding"/>
    <property type="evidence" value="ECO:0007669"/>
    <property type="project" value="UniProtKB-ARBA"/>
</dbReference>
<comment type="caution">
    <text evidence="8">The sequence shown here is derived from an EMBL/GenBank/DDBJ whole genome shotgun (WGS) entry which is preliminary data.</text>
</comment>
<dbReference type="Proteomes" id="UP001174909">
    <property type="component" value="Unassembled WGS sequence"/>
</dbReference>
<keyword evidence="3 6" id="KW-0687">Ribonucleoprotein</keyword>
<keyword evidence="2 6" id="KW-0689">Ribosomal protein</keyword>
<reference evidence="8" key="1">
    <citation type="submission" date="2023-03" db="EMBL/GenBank/DDBJ databases">
        <authorList>
            <person name="Steffen K."/>
            <person name="Cardenas P."/>
        </authorList>
    </citation>
    <scope>NUCLEOTIDE SEQUENCE</scope>
</reference>
<dbReference type="PROSITE" id="PS00783">
    <property type="entry name" value="RIBOSOMAL_L13"/>
    <property type="match status" value="1"/>
</dbReference>
<dbReference type="GO" id="GO:0022625">
    <property type="term" value="C:cytosolic large ribosomal subunit"/>
    <property type="evidence" value="ECO:0007669"/>
    <property type="project" value="TreeGrafter"/>
</dbReference>
<evidence type="ECO:0000256" key="5">
    <source>
        <dbReference type="ARBA" id="ARBA00077140"/>
    </source>
</evidence>
<dbReference type="SUPFAM" id="SSF52161">
    <property type="entry name" value="Ribosomal protein L13"/>
    <property type="match status" value="1"/>
</dbReference>
<dbReference type="AlphaFoldDB" id="A0AA35QZU6"/>
<evidence type="ECO:0000313" key="8">
    <source>
        <dbReference type="EMBL" id="CAI7998700.1"/>
    </source>
</evidence>
<gene>
    <name evidence="8" type="ORF">GBAR_LOCUS2505</name>
</gene>
<dbReference type="HAMAP" id="MF_01366">
    <property type="entry name" value="Ribosomal_uL13"/>
    <property type="match status" value="1"/>
</dbReference>
<proteinExistence type="inferred from homology"/>
<evidence type="ECO:0000256" key="7">
    <source>
        <dbReference type="SAM" id="MobiDB-lite"/>
    </source>
</evidence>
<evidence type="ECO:0000256" key="2">
    <source>
        <dbReference type="ARBA" id="ARBA00022980"/>
    </source>
</evidence>
<dbReference type="PANTHER" id="PTHR11545:SF2">
    <property type="entry name" value="LARGE RIBOSOMAL SUBUNIT PROTEIN UL13M"/>
    <property type="match status" value="1"/>
</dbReference>
<feature type="compositionally biased region" description="Basic and acidic residues" evidence="7">
    <location>
        <begin position="144"/>
        <end position="157"/>
    </location>
</feature>
<accession>A0AA35QZU6</accession>
<dbReference type="PANTHER" id="PTHR11545">
    <property type="entry name" value="RIBOSOMAL PROTEIN L13"/>
    <property type="match status" value="1"/>
</dbReference>
<dbReference type="GO" id="GO:0017148">
    <property type="term" value="P:negative regulation of translation"/>
    <property type="evidence" value="ECO:0007669"/>
    <property type="project" value="TreeGrafter"/>
</dbReference>
<evidence type="ECO:0000313" key="9">
    <source>
        <dbReference type="Proteomes" id="UP001174909"/>
    </source>
</evidence>
<dbReference type="InterPro" id="IPR005823">
    <property type="entry name" value="Ribosomal_uL13_bac-type"/>
</dbReference>
<keyword evidence="9" id="KW-1185">Reference proteome</keyword>
<dbReference type="InterPro" id="IPR005822">
    <property type="entry name" value="Ribosomal_uL13"/>
</dbReference>
<dbReference type="GO" id="GO:0006412">
    <property type="term" value="P:translation"/>
    <property type="evidence" value="ECO:0007669"/>
    <property type="project" value="InterPro"/>
</dbReference>